<keyword evidence="3" id="KW-0472">Membrane</keyword>
<evidence type="ECO:0000256" key="8">
    <source>
        <dbReference type="SAM" id="SignalP"/>
    </source>
</evidence>
<gene>
    <name evidence="9" type="ORF">DES38_103265</name>
</gene>
<keyword evidence="2 8" id="KW-0732">Signal</keyword>
<dbReference type="RefSeq" id="WP_110250867.1">
    <property type="nucleotide sequence ID" value="NZ_QJJR01000003.1"/>
</dbReference>
<dbReference type="PANTHER" id="PTHR30429">
    <property type="entry name" value="D-METHIONINE-BINDING LIPOPROTEIN METQ"/>
    <property type="match status" value="1"/>
</dbReference>
<evidence type="ECO:0000313" key="9">
    <source>
        <dbReference type="EMBL" id="PXW92246.1"/>
    </source>
</evidence>
<dbReference type="GO" id="GO:0016020">
    <property type="term" value="C:membrane"/>
    <property type="evidence" value="ECO:0007669"/>
    <property type="project" value="UniProtKB-SubCell"/>
</dbReference>
<evidence type="ECO:0000256" key="2">
    <source>
        <dbReference type="ARBA" id="ARBA00022729"/>
    </source>
</evidence>
<dbReference type="InterPro" id="IPR004872">
    <property type="entry name" value="Lipoprotein_NlpA"/>
</dbReference>
<evidence type="ECO:0000256" key="3">
    <source>
        <dbReference type="ARBA" id="ARBA00023136"/>
    </source>
</evidence>
<dbReference type="NCBIfam" id="TIGR00363">
    <property type="entry name" value="MetQ/NlpA family lipoprotein"/>
    <property type="match status" value="1"/>
</dbReference>
<organism evidence="9 10">
    <name type="scientific">Streptohalobacillus salinus</name>
    <dbReference type="NCBI Taxonomy" id="621096"/>
    <lineage>
        <taxon>Bacteria</taxon>
        <taxon>Bacillati</taxon>
        <taxon>Bacillota</taxon>
        <taxon>Bacilli</taxon>
        <taxon>Bacillales</taxon>
        <taxon>Bacillaceae</taxon>
        <taxon>Streptohalobacillus</taxon>
    </lineage>
</organism>
<dbReference type="Pfam" id="PF03180">
    <property type="entry name" value="Lipoprotein_9"/>
    <property type="match status" value="1"/>
</dbReference>
<comment type="caution">
    <text evidence="9">The sequence shown here is derived from an EMBL/GenBank/DDBJ whole genome shotgun (WGS) entry which is preliminary data.</text>
</comment>
<dbReference type="EMBL" id="QJJR01000003">
    <property type="protein sequence ID" value="PXW92246.1"/>
    <property type="molecule type" value="Genomic_DNA"/>
</dbReference>
<accession>A0A2V3WG34</accession>
<feature type="signal peptide" evidence="8">
    <location>
        <begin position="1"/>
        <end position="19"/>
    </location>
</feature>
<sequence>MKKLLVLVFALVIAIVLTGCNEETGTLSESEITVGVTAGPHEQILEKVKELAAEEDLTVNIEVFTEYVIPNTALDEGELDLNSYQHKPFLDNFIEDRGVDLVDVATTVNFPMGIYSSEISDVSELEEGDTVALPNDPTNGARALMLFEDAGLITLAEGVGAAAMVLDIEENPLNLEFIELEASQIPRQLEELDAAAINTNFAIEHGFVPTEDSIYIEPGDSPWVNLIVTRTENQDDPVVEKFVNIYQSEEVKQFIDETFEGSVVASW</sequence>
<feature type="lipid moiety-binding region" description="S-diacylglycerol cysteine" evidence="7">
    <location>
        <position position="20"/>
    </location>
</feature>
<evidence type="ECO:0000256" key="4">
    <source>
        <dbReference type="ARBA" id="ARBA00023139"/>
    </source>
</evidence>
<protein>
    <recommendedName>
        <fullName evidence="6">Lipoprotein</fullName>
    </recommendedName>
</protein>
<dbReference type="Proteomes" id="UP000247922">
    <property type="component" value="Unassembled WGS sequence"/>
</dbReference>
<comment type="similarity">
    <text evidence="6">Belongs to the nlpA lipoprotein family.</text>
</comment>
<dbReference type="AlphaFoldDB" id="A0A2V3WG34"/>
<dbReference type="PROSITE" id="PS51257">
    <property type="entry name" value="PROKAR_LIPOPROTEIN"/>
    <property type="match status" value="1"/>
</dbReference>
<evidence type="ECO:0000256" key="1">
    <source>
        <dbReference type="ARBA" id="ARBA00004635"/>
    </source>
</evidence>
<evidence type="ECO:0000256" key="7">
    <source>
        <dbReference type="PIRSR" id="PIRSR002854-1"/>
    </source>
</evidence>
<name>A0A2V3WG34_9BACI</name>
<keyword evidence="4" id="KW-0564">Palmitate</keyword>
<proteinExistence type="inferred from homology"/>
<dbReference type="SUPFAM" id="SSF53850">
    <property type="entry name" value="Periplasmic binding protein-like II"/>
    <property type="match status" value="1"/>
</dbReference>
<evidence type="ECO:0000256" key="6">
    <source>
        <dbReference type="PIRNR" id="PIRNR002854"/>
    </source>
</evidence>
<comment type="subcellular location">
    <subcellularLocation>
        <location evidence="1">Membrane</location>
        <topology evidence="1">Lipid-anchor</topology>
    </subcellularLocation>
</comment>
<dbReference type="PIRSF" id="PIRSF002854">
    <property type="entry name" value="MetQ"/>
    <property type="match status" value="1"/>
</dbReference>
<feature type="chain" id="PRO_5039170845" description="Lipoprotein" evidence="8">
    <location>
        <begin position="20"/>
        <end position="267"/>
    </location>
</feature>
<evidence type="ECO:0000256" key="5">
    <source>
        <dbReference type="ARBA" id="ARBA00023288"/>
    </source>
</evidence>
<dbReference type="Gene3D" id="3.40.190.10">
    <property type="entry name" value="Periplasmic binding protein-like II"/>
    <property type="match status" value="2"/>
</dbReference>
<dbReference type="PANTHER" id="PTHR30429:SF1">
    <property type="entry name" value="D-METHIONINE-BINDING LIPOPROTEIN METQ-RELATED"/>
    <property type="match status" value="1"/>
</dbReference>
<keyword evidence="10" id="KW-1185">Reference proteome</keyword>
<dbReference type="CDD" id="cd13526">
    <property type="entry name" value="PBP2_lipoprotein_MetQ_like"/>
    <property type="match status" value="1"/>
</dbReference>
<dbReference type="OrthoDB" id="9812878at2"/>
<reference evidence="9 10" key="1">
    <citation type="submission" date="2018-05" db="EMBL/GenBank/DDBJ databases">
        <title>Genomic Encyclopedia of Type Strains, Phase IV (KMG-IV): sequencing the most valuable type-strain genomes for metagenomic binning, comparative biology and taxonomic classification.</title>
        <authorList>
            <person name="Goeker M."/>
        </authorList>
    </citation>
    <scope>NUCLEOTIDE SEQUENCE [LARGE SCALE GENOMIC DNA]</scope>
    <source>
        <strain evidence="9 10">DSM 22440</strain>
    </source>
</reference>
<evidence type="ECO:0000313" key="10">
    <source>
        <dbReference type="Proteomes" id="UP000247922"/>
    </source>
</evidence>
<keyword evidence="5 6" id="KW-0449">Lipoprotein</keyword>